<feature type="region of interest" description="Disordered" evidence="1">
    <location>
        <begin position="44"/>
        <end position="64"/>
    </location>
</feature>
<feature type="compositionally biased region" description="Polar residues" evidence="1">
    <location>
        <begin position="153"/>
        <end position="167"/>
    </location>
</feature>
<dbReference type="OrthoDB" id="3943279at2759"/>
<keyword evidence="2" id="KW-0732">Signal</keyword>
<accession>A0A1Z5TLT1</accession>
<gene>
    <name evidence="3" type="ORF">BTJ68_02368</name>
</gene>
<proteinExistence type="predicted"/>
<sequence length="524" mass="56167">MKGTTLALAFLASLEPAYSLPGWGRLARNANDLKKVEAEIERAGKGRRWGSGPWGTGGSNSTYGTGLTTGTGGTGVAGPTGITTSGSYIGDGIGGSAAPQTTETVSTVQTDYTTVYPTASYGNDYTSTYETTVVVPTTYETTLTLTVYPSATGGKQPNGQPQITSAKETVPAKQTEPASGEPWTVITSTEVETKYTTVYPTASRYTSNGQPQISSWDETSTGTSTYTTTITLTIPYAETGKPENGHGGWHNGWGQWTKGNSPHTVETTRHVPTEYTTVYPTATRYTSDRQPHYTSWDATSTVTSTYTTTLTFTIPATKVPHHGGGQGGGYPTKKPLPSDSTYTTYTTTYTTTGNAYPVSTVTETLTSLVTKTIQGTATPSPTTYTTTYTVPAGPGSPITSVVTETFTPIVTTTDLTTVYPSPTTYTTTYTLTAGPGSGSVTTETCCSVDNDIYDDIYAVGRPWIRHDPDFADYYDRFGDTDYKPDHIYDDGYGVGWSWIPYHEYCDLGSDDRCPDQLHDIFLDV</sequence>
<name>A0A1Z5TLT1_HORWE</name>
<keyword evidence="4" id="KW-1185">Reference proteome</keyword>
<organism evidence="3 4">
    <name type="scientific">Hortaea werneckii EXF-2000</name>
    <dbReference type="NCBI Taxonomy" id="1157616"/>
    <lineage>
        <taxon>Eukaryota</taxon>
        <taxon>Fungi</taxon>
        <taxon>Dikarya</taxon>
        <taxon>Ascomycota</taxon>
        <taxon>Pezizomycotina</taxon>
        <taxon>Dothideomycetes</taxon>
        <taxon>Dothideomycetidae</taxon>
        <taxon>Mycosphaerellales</taxon>
        <taxon>Teratosphaeriaceae</taxon>
        <taxon>Hortaea</taxon>
    </lineage>
</organism>
<evidence type="ECO:0000256" key="2">
    <source>
        <dbReference type="SAM" id="SignalP"/>
    </source>
</evidence>
<dbReference type="EMBL" id="MUNK01000025">
    <property type="protein sequence ID" value="OTA36938.1"/>
    <property type="molecule type" value="Genomic_DNA"/>
</dbReference>
<evidence type="ECO:0000313" key="3">
    <source>
        <dbReference type="EMBL" id="OTA36938.1"/>
    </source>
</evidence>
<protein>
    <submittedName>
        <fullName evidence="3">Uncharacterized protein</fullName>
    </submittedName>
</protein>
<comment type="caution">
    <text evidence="3">The sequence shown here is derived from an EMBL/GenBank/DDBJ whole genome shotgun (WGS) entry which is preliminary data.</text>
</comment>
<reference evidence="3 4" key="1">
    <citation type="submission" date="2017-01" db="EMBL/GenBank/DDBJ databases">
        <title>The recent genome duplication of the halophilic yeast Hortaea werneckii: insights from long-read sequencing.</title>
        <authorList>
            <person name="Sinha S."/>
            <person name="Flibotte S."/>
            <person name="Neira M."/>
            <person name="Lenassi M."/>
            <person name="Gostincar C."/>
            <person name="Stajich J.E."/>
            <person name="Nislow C.E."/>
        </authorList>
    </citation>
    <scope>NUCLEOTIDE SEQUENCE [LARGE SCALE GENOMIC DNA]</scope>
    <source>
        <strain evidence="3 4">EXF-2000</strain>
    </source>
</reference>
<dbReference type="VEuPathDB" id="FungiDB:BTJ68_02368"/>
<dbReference type="InParanoid" id="A0A1Z5TLT1"/>
<feature type="region of interest" description="Disordered" evidence="1">
    <location>
        <begin position="150"/>
        <end position="181"/>
    </location>
</feature>
<evidence type="ECO:0000256" key="1">
    <source>
        <dbReference type="SAM" id="MobiDB-lite"/>
    </source>
</evidence>
<feature type="region of interest" description="Disordered" evidence="1">
    <location>
        <begin position="317"/>
        <end position="336"/>
    </location>
</feature>
<feature type="signal peptide" evidence="2">
    <location>
        <begin position="1"/>
        <end position="19"/>
    </location>
</feature>
<dbReference type="Proteomes" id="UP000194280">
    <property type="component" value="Unassembled WGS sequence"/>
</dbReference>
<feature type="chain" id="PRO_5011113524" evidence="2">
    <location>
        <begin position="20"/>
        <end position="524"/>
    </location>
</feature>
<dbReference type="AlphaFoldDB" id="A0A1Z5TLT1"/>
<evidence type="ECO:0000313" key="4">
    <source>
        <dbReference type="Proteomes" id="UP000194280"/>
    </source>
</evidence>